<dbReference type="CDD" id="cd01756">
    <property type="entry name" value="PLAT_repeat"/>
    <property type="match status" value="14"/>
</dbReference>
<evidence type="ECO:0000313" key="4">
    <source>
        <dbReference type="EnsemblMetazoa" id="XP_030849367"/>
    </source>
</evidence>
<protein>
    <recommendedName>
        <fullName evidence="3">PLAT domain-containing protein</fullName>
    </recommendedName>
</protein>
<feature type="domain" description="PLAT" evidence="3">
    <location>
        <begin position="1082"/>
        <end position="1198"/>
    </location>
</feature>
<dbReference type="PANTHER" id="PTHR45901:SF3">
    <property type="entry name" value="LIPOXYGENASE HOMOLOGY DOMAIN-CONTAINING PROTEIN 1"/>
    <property type="match status" value="1"/>
</dbReference>
<feature type="domain" description="PLAT" evidence="3">
    <location>
        <begin position="1999"/>
        <end position="2114"/>
    </location>
</feature>
<feature type="region of interest" description="Disordered" evidence="2">
    <location>
        <begin position="141"/>
        <end position="171"/>
    </location>
</feature>
<dbReference type="Gene3D" id="2.40.180.10">
    <property type="entry name" value="Catalase core domain"/>
    <property type="match status" value="14"/>
</dbReference>
<dbReference type="EnsemblMetazoa" id="XM_030993507">
    <property type="protein sequence ID" value="XP_030849367"/>
    <property type="gene ID" value="LOC752556"/>
</dbReference>
<feature type="domain" description="PLAT" evidence="3">
    <location>
        <begin position="694"/>
        <end position="809"/>
    </location>
</feature>
<feature type="domain" description="PLAT" evidence="3">
    <location>
        <begin position="2126"/>
        <end position="2244"/>
    </location>
</feature>
<feature type="domain" description="PLAT" evidence="3">
    <location>
        <begin position="1413"/>
        <end position="1531"/>
    </location>
</feature>
<evidence type="ECO:0000256" key="1">
    <source>
        <dbReference type="PROSITE-ProRule" id="PRU00152"/>
    </source>
</evidence>
<dbReference type="PANTHER" id="PTHR45901">
    <property type="entry name" value="PROTEIN CBG12474"/>
    <property type="match status" value="1"/>
</dbReference>
<feature type="domain" description="PLAT" evidence="3">
    <location>
        <begin position="172"/>
        <end position="300"/>
    </location>
</feature>
<dbReference type="Proteomes" id="UP000007110">
    <property type="component" value="Unassembled WGS sequence"/>
</dbReference>
<dbReference type="GeneID" id="752556"/>
<reference evidence="4" key="2">
    <citation type="submission" date="2021-01" db="UniProtKB">
        <authorList>
            <consortium name="EnsemblMetazoa"/>
        </authorList>
    </citation>
    <scope>IDENTIFICATION</scope>
</reference>
<comment type="caution">
    <text evidence="1">Lacks conserved residue(s) required for the propagation of feature annotation.</text>
</comment>
<feature type="domain" description="PLAT" evidence="3">
    <location>
        <begin position="1544"/>
        <end position="1669"/>
    </location>
</feature>
<dbReference type="InParanoid" id="A0A7M7T2M3"/>
<evidence type="ECO:0000313" key="5">
    <source>
        <dbReference type="Proteomes" id="UP000007110"/>
    </source>
</evidence>
<feature type="compositionally biased region" description="Polar residues" evidence="2">
    <location>
        <begin position="209"/>
        <end position="226"/>
    </location>
</feature>
<dbReference type="OMA" id="MICEMPA"/>
<dbReference type="SMART" id="SM00308">
    <property type="entry name" value="LH2"/>
    <property type="match status" value="15"/>
</dbReference>
<organism evidence="4 5">
    <name type="scientific">Strongylocentrotus purpuratus</name>
    <name type="common">Purple sea urchin</name>
    <dbReference type="NCBI Taxonomy" id="7668"/>
    <lineage>
        <taxon>Eukaryota</taxon>
        <taxon>Metazoa</taxon>
        <taxon>Echinodermata</taxon>
        <taxon>Eleutherozoa</taxon>
        <taxon>Echinozoa</taxon>
        <taxon>Echinoidea</taxon>
        <taxon>Euechinoidea</taxon>
        <taxon>Echinacea</taxon>
        <taxon>Camarodonta</taxon>
        <taxon>Echinidea</taxon>
        <taxon>Strongylocentrotidae</taxon>
        <taxon>Strongylocentrotus</taxon>
    </lineage>
</organism>
<dbReference type="Gene3D" id="2.60.60.20">
    <property type="entry name" value="PLAT/LH2 domain"/>
    <property type="match status" value="3"/>
</dbReference>
<feature type="compositionally biased region" description="Basic residues" evidence="2">
    <location>
        <begin position="199"/>
        <end position="208"/>
    </location>
</feature>
<sequence>MHNSEAVRSSMVQNPTWARPVPTREPHPPFAVDRPRPRPHSAPMKRPTVGGKPNWRDARSNDFTKQQRKFNLSLRHTSNDSQMSRIAPYAARRLDTLSSDARMRAVVYPRVENGRKIALPEYNSFSDPHLTEYYAKKFGVQLPKPPPGMKKRPQSASSRLGNGRPKGSGPEVTYQVKVQTGDKKNCGTTATVTIQLKGSKGKMPKRKLTNTSKNKQSKTNSGLPSVKFSRNSTKTFKIKSQDLGELKSLTIEHDGLEKKQGWLLESIEVTQLTSKKTWIFPCSQWLSLFESDCQLSRELKALDAKKYGRTVYEVVTVTGDRKGAGTDSNAYITLYGIRGTSKKMQLPTKSGTNPFERGTSDIFQLKCNNVGPLKRIRIEHDNTGFGPGWFLDRVVVTDTNNPKRGKFYFPCSQWLAKDEADGKICRDLIGSRDPLAVRKAHKYKVHVFTASKRNAGTDANVFITVFGEGGDSGEHKLDNSKNNFEKGKEDEFVIDSIALGPLQKVRIGHDNTGPGPAWFLDKIIIDDLELNATYEFPCGRWLARDEDDGLITRELYFGGQGSKGIPYEIRVTTSDKRQAGTDARVYVVMYGGKDGEETSGKVWLDGNFDRGRTAVCSAEIGSMLSPLSRIDVGHDNSGPGAGWHLDRVAIDCPAAGVEQTFICNQWLADGEGDRRIERTLQETKSMRKTKGKRAVWNVTVHTSDVSNAGTDAKVSICLYGDKGKSDEVELESQSDTFEQGESDTFKMELAPVGKPYKLRVWHDNGGRGPGWHLEKIVMENVATGKTYMFPCQRWLARDEDDGEIIRELPAMADNIKKPLPVVKYQVSVHTGDKFGAGTDANVFCMLFGELGDTGERPLMKSSTNRNKFERRAAVDVFTLEAVTLRQVKRIRIGHDGSGAGAGWFLDKVVITEEGKSKSEMVFPCHRWLDRDEDDGFIVRELVPEGTSQLLSTTSYHVSVKTGDERGAATDANVYVKLFGVDGDTGLIPLKQSENTKNKFEQGRVDKFTLEAVDIGKIKYMRVGHDGSGPGAGWFLDHIEIDIPSRGENYMFAAHRWLAEDEEDGELEIELQPSNFKQSKPRIPYEITVITGDKSGAGTDANVFLTMYGDDGAKTEEFSLRNRTDNFEKNMTDKFKIEAEDVGPLSKIRIGHDGAGRFAGWFLGRVIIERFPPKKKKKKHSKSKPKSKSKRRERLSDEEEDDDSYDKNSLSDDGSNDPPDTDKCIFLCNRWLARSEDDGQIVRELVPTDEHGKLLRRNSLALSTYKVHIFSGDIFQAGTDANVFINIYGEKGDTGERSMKDSETNMNKFERGQEDVFSIEAADLGALKKMKIRHDNANVGSDWFLDRVEVEDPKKNARYYFPCQRWLATNRDDGQIARELIPVDKDLINRALQRKKSSTSIKDQFGLELKSAMQTFNISVTTCDERGAGTDANVYIILYGENGDTGRNFLKSSKTYRDKFEQGHSDEFVVEAVDIGELEKIRIGHDNKGGFAGWKLEKVEIDAPSLGKRWCFPCGRWLDKSSDDGQIERELLPVESRMEEYEKHVPYEVTVYTSDVNGAGTDADVFIVLYGREVVTTQKSLCDNKKKRKECFEKSSEDKFVVELEDVGDTIEKIRIGHDNAGFGAAWHLNKVEIRKLLDGKRQGSRTYVFPCNRWFSRKEDDGEIIRELVPDQVTEEKTKKDGTTKTKEIKQNTLTKRQYKLLVYTGDTFRAGTDANVYLTVYGENGDSGERQLRNSESYSDKFERGHCDKFTIEAVDLGKPFKVKVRHDNSGFNAAWFLDRVEVVDDDNDTYHFHCERWLSKKKDDGKLERSLYVKGYDGDMSSTSTLNTLHRSKSSSSLKSTSSDSPRQLTRKKSMLEMPEFNGPTIPYTIKLTTGSEEDMGTEANIFITIIGSKKKKTTGKLPLQLVGKKSLKPSSIETFSLEAPDVGEVHKVEIGHDGVTSQEGWFLEQMEIDTPTLGKHYLLPCRRWLSRDEDDGQTFRMLIVEDGQKVEYKPKITYELVVFTGDVQNAGTDAQVSLTVFGTNGCSKEIVLDKNGDRFERGREDLVKLELEDIAPLKKIRIGHNGKGSRTDWYLNKVTLRNMETGDLTTFKCEGWLSKSMGDKKTVKELAAIVKGKAQVKNSNYKIIVKTSDKRGGGTDANVSMVLFGQNGSSDELKLKESQTYRDKFESSHEDVFIFPMLSLGDLIKLRIWHDNAGLKAGWHLDNVKVLDETAGKDYSFPCSRWLARDEEDGQIMRELLCSNALTPRDDKEKVTYDITITTTDKRDASTTQNAFVILEGDRRTSREFLMENSPKRKILRRGETDNFKFTTRTVGKIDSIVVGHKERGDGSRPEGQGRDVDWHCHEVVITNSSDGSKFVFPCKNWITLSNRKDEARRLQCKKMEEGKVAAIRNLAPVQYEVIVLTADEKGAGTDANVTLTIYGKNGDSGKQPLKQRFRDLFEKGQTDKFKLEVLDLGDLEKIRIEHDNAGFGAGWLCDHVEIINLATGLTTMFPCHKWLDKKKGDGELFKELFPAKE</sequence>
<reference evidence="5" key="1">
    <citation type="submission" date="2015-02" db="EMBL/GenBank/DDBJ databases">
        <title>Genome sequencing for Strongylocentrotus purpuratus.</title>
        <authorList>
            <person name="Murali S."/>
            <person name="Liu Y."/>
            <person name="Vee V."/>
            <person name="English A."/>
            <person name="Wang M."/>
            <person name="Skinner E."/>
            <person name="Han Y."/>
            <person name="Muzny D.M."/>
            <person name="Worley K.C."/>
            <person name="Gibbs R.A."/>
        </authorList>
    </citation>
    <scope>NUCLEOTIDE SEQUENCE</scope>
</reference>
<feature type="region of interest" description="Disordered" evidence="2">
    <location>
        <begin position="195"/>
        <end position="226"/>
    </location>
</feature>
<proteinExistence type="predicted"/>
<accession>A0A7M7T2M3</accession>
<dbReference type="KEGG" id="spu:752556"/>
<feature type="region of interest" description="Disordered" evidence="2">
    <location>
        <begin position="1172"/>
        <end position="1217"/>
    </location>
</feature>
<feature type="region of interest" description="Disordered" evidence="2">
    <location>
        <begin position="1825"/>
        <end position="1859"/>
    </location>
</feature>
<feature type="domain" description="PLAT" evidence="3">
    <location>
        <begin position="953"/>
        <end position="1071"/>
    </location>
</feature>
<feature type="compositionally biased region" description="Basic residues" evidence="2">
    <location>
        <begin position="1172"/>
        <end position="1192"/>
    </location>
</feature>
<feature type="domain" description="PLAT" evidence="3">
    <location>
        <begin position="565"/>
        <end position="681"/>
    </location>
</feature>
<dbReference type="RefSeq" id="XP_030849367.1">
    <property type="nucleotide sequence ID" value="XM_030993507.1"/>
</dbReference>
<feature type="domain" description="PLAT" evidence="3">
    <location>
        <begin position="1262"/>
        <end position="1380"/>
    </location>
</feature>
<feature type="domain" description="PLAT" evidence="3">
    <location>
        <begin position="2401"/>
        <end position="2517"/>
    </location>
</feature>
<dbReference type="InterPro" id="IPR001024">
    <property type="entry name" value="PLAT/LH2_dom"/>
</dbReference>
<name>A0A7M7T2M3_STRPU</name>
<feature type="domain" description="PLAT" evidence="3">
    <location>
        <begin position="310"/>
        <end position="429"/>
    </location>
</feature>
<feature type="domain" description="PLAT" evidence="3">
    <location>
        <begin position="1868"/>
        <end position="1986"/>
    </location>
</feature>
<feature type="domain" description="PLAT" evidence="3">
    <location>
        <begin position="822"/>
        <end position="942"/>
    </location>
</feature>
<dbReference type="InterPro" id="IPR052970">
    <property type="entry name" value="Inner_ear_hair_cell_LOXHD"/>
</dbReference>
<dbReference type="Pfam" id="PF01477">
    <property type="entry name" value="PLAT"/>
    <property type="match status" value="17"/>
</dbReference>
<evidence type="ECO:0000259" key="3">
    <source>
        <dbReference type="PROSITE" id="PS50095"/>
    </source>
</evidence>
<feature type="compositionally biased region" description="Low complexity" evidence="2">
    <location>
        <begin position="1836"/>
        <end position="1847"/>
    </location>
</feature>
<feature type="domain" description="PLAT" evidence="3">
    <location>
        <begin position="441"/>
        <end position="556"/>
    </location>
</feature>
<dbReference type="OrthoDB" id="5322100at2759"/>
<feature type="region of interest" description="Disordered" evidence="2">
    <location>
        <begin position="1"/>
        <end position="62"/>
    </location>
</feature>
<evidence type="ECO:0000256" key="2">
    <source>
        <dbReference type="SAM" id="MobiDB-lite"/>
    </source>
</evidence>
<dbReference type="InterPro" id="IPR036392">
    <property type="entry name" value="PLAT/LH2_dom_sf"/>
</dbReference>
<feature type="domain" description="PLAT" evidence="3">
    <location>
        <begin position="2258"/>
        <end position="2384"/>
    </location>
</feature>
<dbReference type="PROSITE" id="PS50095">
    <property type="entry name" value="PLAT"/>
    <property type="match status" value="17"/>
</dbReference>
<dbReference type="SUPFAM" id="SSF49723">
    <property type="entry name" value="Lipase/lipooxygenase domain (PLAT/LH2 domain)"/>
    <property type="match status" value="17"/>
</dbReference>
<keyword evidence="5" id="KW-1185">Reference proteome</keyword>
<feature type="compositionally biased region" description="Polar residues" evidence="2">
    <location>
        <begin position="1"/>
        <end position="16"/>
    </location>
</feature>
<feature type="domain" description="PLAT" evidence="3">
    <location>
        <begin position="1697"/>
        <end position="1814"/>
    </location>
</feature>